<keyword evidence="2" id="KW-1185">Reference proteome</keyword>
<dbReference type="EMBL" id="HE805916">
    <property type="protein sequence ID" value="CCH57650.1"/>
    <property type="molecule type" value="Genomic_DNA"/>
</dbReference>
<evidence type="ECO:0000313" key="2">
    <source>
        <dbReference type="Proteomes" id="UP000009309"/>
    </source>
</evidence>
<dbReference type="Proteomes" id="UP000009309">
    <property type="component" value="Plasmid pFLIM01"/>
</dbReference>
<reference evidence="1 2" key="1">
    <citation type="journal article" date="2012" name="J. Bacteriol.">
        <title>Genome Sequence of the Filamentous Bacterium Fibrisoma limi BUZ 3T.</title>
        <authorList>
            <person name="Filippini M."/>
            <person name="Qi W."/>
            <person name="Jaenicke S."/>
            <person name="Goesmann A."/>
            <person name="Smits T.H."/>
            <person name="Bagheri H.C."/>
        </authorList>
    </citation>
    <scope>NUCLEOTIDE SEQUENCE [LARGE SCALE GENOMIC DNA]</scope>
    <source>
        <strain evidence="2">BUZ 3T</strain>
        <plasmid evidence="1 2">pFLIM01</plasmid>
    </source>
</reference>
<name>I2GU49_9BACT</name>
<proteinExistence type="predicted"/>
<keyword evidence="1" id="KW-0614">Plasmid</keyword>
<organism evidence="1 2">
    <name type="scientific">Fibrisoma limi BUZ 3</name>
    <dbReference type="NCBI Taxonomy" id="1185876"/>
    <lineage>
        <taxon>Bacteria</taxon>
        <taxon>Pseudomonadati</taxon>
        <taxon>Bacteroidota</taxon>
        <taxon>Cytophagia</taxon>
        <taxon>Cytophagales</taxon>
        <taxon>Spirosomataceae</taxon>
        <taxon>Fibrisoma</taxon>
    </lineage>
</organism>
<dbReference type="AlphaFoldDB" id="I2GU49"/>
<evidence type="ECO:0000313" key="1">
    <source>
        <dbReference type="EMBL" id="CCH57650.1"/>
    </source>
</evidence>
<accession>I2GU49</accession>
<gene>
    <name evidence="1" type="ORF">BN8_p06852</name>
</gene>
<geneLocation type="plasmid" evidence="1 2">
    <name>pFLIM01</name>
</geneLocation>
<protein>
    <submittedName>
        <fullName evidence="1">Uncharacterized protein</fullName>
    </submittedName>
</protein>
<sequence>MTGKRTFTLTALLNRVGNAYSVANNTEVAKANAQSGPIPAY</sequence>